<dbReference type="EMBL" id="CABM01000001">
    <property type="protein sequence ID" value="CBH95157.1"/>
    <property type="molecule type" value="Genomic_DNA"/>
</dbReference>
<comment type="caution">
    <text evidence="5">The sequence shown here is derived from an EMBL/GenBank/DDBJ whole genome shotgun (WGS) entry which is preliminary data.</text>
</comment>
<name>E6PJQ6_9ZZZZ</name>
<proteinExistence type="predicted"/>
<dbReference type="Pfam" id="PF00210">
    <property type="entry name" value="Ferritin"/>
    <property type="match status" value="1"/>
</dbReference>
<dbReference type="GO" id="GO:0006879">
    <property type="term" value="P:intracellular iron ion homeostasis"/>
    <property type="evidence" value="ECO:0007669"/>
    <property type="project" value="UniProtKB-KW"/>
</dbReference>
<protein>
    <submittedName>
        <fullName evidence="5">Putative bacterioferritin (Cytochrome b1)</fullName>
    </submittedName>
</protein>
<dbReference type="InterPro" id="IPR008331">
    <property type="entry name" value="Ferritin_DPS_dom"/>
</dbReference>
<organism evidence="5">
    <name type="scientific">mine drainage metagenome</name>
    <dbReference type="NCBI Taxonomy" id="410659"/>
    <lineage>
        <taxon>unclassified sequences</taxon>
        <taxon>metagenomes</taxon>
        <taxon>ecological metagenomes</taxon>
    </lineage>
</organism>
<dbReference type="InterPro" id="IPR009040">
    <property type="entry name" value="Ferritin-like_diiron"/>
</dbReference>
<dbReference type="Gene3D" id="1.20.1260.10">
    <property type="match status" value="1"/>
</dbReference>
<feature type="domain" description="Ferritin-like diiron" evidence="4">
    <location>
        <begin position="51"/>
        <end position="196"/>
    </location>
</feature>
<dbReference type="InterPro" id="IPR012347">
    <property type="entry name" value="Ferritin-like"/>
</dbReference>
<reference evidence="5" key="1">
    <citation type="submission" date="2009-10" db="EMBL/GenBank/DDBJ databases">
        <title>Diversity of trophic interactions inside an arsenic-rich microbial ecosystem.</title>
        <authorList>
            <person name="Bertin P.N."/>
            <person name="Heinrich-Salmeron A."/>
            <person name="Pelletier E."/>
            <person name="Goulhen-Chollet F."/>
            <person name="Arsene-Ploetze F."/>
            <person name="Gallien S."/>
            <person name="Calteau A."/>
            <person name="Vallenet D."/>
            <person name="Casiot C."/>
            <person name="Chane-Woon-Ming B."/>
            <person name="Giloteaux L."/>
            <person name="Barakat M."/>
            <person name="Bonnefoy V."/>
            <person name="Bruneel O."/>
            <person name="Chandler M."/>
            <person name="Cleiss J."/>
            <person name="Duran R."/>
            <person name="Elbaz-Poulichet F."/>
            <person name="Fonknechten N."/>
            <person name="Lauga B."/>
            <person name="Mornico D."/>
            <person name="Ortet P."/>
            <person name="Schaeffer C."/>
            <person name="Siguier P."/>
            <person name="Alexander Thil Smith A."/>
            <person name="Van Dorsselaer A."/>
            <person name="Weissenbach J."/>
            <person name="Medigue C."/>
            <person name="Le Paslier D."/>
        </authorList>
    </citation>
    <scope>NUCLEOTIDE SEQUENCE</scope>
</reference>
<keyword evidence="1" id="KW-0409">Iron storage</keyword>
<feature type="region of interest" description="Disordered" evidence="3">
    <location>
        <begin position="1"/>
        <end position="26"/>
    </location>
</feature>
<dbReference type="GO" id="GO:0020037">
    <property type="term" value="F:heme binding"/>
    <property type="evidence" value="ECO:0007669"/>
    <property type="project" value="TreeGrafter"/>
</dbReference>
<dbReference type="InterPro" id="IPR009078">
    <property type="entry name" value="Ferritin-like_SF"/>
</dbReference>
<evidence type="ECO:0000313" key="5">
    <source>
        <dbReference type="EMBL" id="CBH95157.1"/>
    </source>
</evidence>
<sequence length="196" mass="21683">MSTKTKSTKPKLKVKAKPETAASNSRLKLNTAAIDAARNSLSQGAMTPHYGPWSQDIIQLLNDSLATELVCVLRYKRHHFTAQGLASPKIAEEFLVHAQEEQGHADRLAERIVQLGGQPDFSPDSLAARSHAAYNDALDLKAMIRANLVAERVAIETYSQIITLIGDKDSTTRRLVEDILSNEQEHAEELKDWLAD</sequence>
<dbReference type="PROSITE" id="PS50905">
    <property type="entry name" value="FERRITIN_LIKE"/>
    <property type="match status" value="1"/>
</dbReference>
<dbReference type="PANTHER" id="PTHR30295:SF1">
    <property type="entry name" value="DNA PROTECTION DURING STARVATION PROTEIN"/>
    <property type="match status" value="1"/>
</dbReference>
<evidence type="ECO:0000256" key="3">
    <source>
        <dbReference type="SAM" id="MobiDB-lite"/>
    </source>
</evidence>
<evidence type="ECO:0000259" key="4">
    <source>
        <dbReference type="PROSITE" id="PS50905"/>
    </source>
</evidence>
<dbReference type="PANTHER" id="PTHR30295">
    <property type="entry name" value="BACTERIOFERRITIN"/>
    <property type="match status" value="1"/>
</dbReference>
<feature type="compositionally biased region" description="Basic residues" evidence="3">
    <location>
        <begin position="1"/>
        <end position="15"/>
    </location>
</feature>
<dbReference type="AlphaFoldDB" id="E6PJQ6"/>
<dbReference type="CDD" id="cd00657">
    <property type="entry name" value="Ferritin_like"/>
    <property type="match status" value="1"/>
</dbReference>
<dbReference type="GO" id="GO:0004322">
    <property type="term" value="F:ferroxidase activity"/>
    <property type="evidence" value="ECO:0007669"/>
    <property type="project" value="TreeGrafter"/>
</dbReference>
<dbReference type="SUPFAM" id="SSF47240">
    <property type="entry name" value="Ferritin-like"/>
    <property type="match status" value="1"/>
</dbReference>
<keyword evidence="2" id="KW-0408">Iron</keyword>
<evidence type="ECO:0000256" key="1">
    <source>
        <dbReference type="ARBA" id="ARBA00022434"/>
    </source>
</evidence>
<dbReference type="GO" id="GO:0005829">
    <property type="term" value="C:cytosol"/>
    <property type="evidence" value="ECO:0007669"/>
    <property type="project" value="TreeGrafter"/>
</dbReference>
<evidence type="ECO:0000256" key="2">
    <source>
        <dbReference type="ARBA" id="ARBA00023004"/>
    </source>
</evidence>
<accession>E6PJQ6</accession>
<gene>
    <name evidence="5" type="ORF">CARN2_0544</name>
</gene>
<dbReference type="GO" id="GO:0008199">
    <property type="term" value="F:ferric iron binding"/>
    <property type="evidence" value="ECO:0007669"/>
    <property type="project" value="InterPro"/>
</dbReference>